<keyword evidence="2" id="KW-1185">Reference proteome</keyword>
<reference evidence="1" key="2">
    <citation type="submission" date="2023-04" db="EMBL/GenBank/DDBJ databases">
        <authorList>
            <person name="Bu L."/>
            <person name="Lu L."/>
            <person name="Laidemitt M.R."/>
            <person name="Zhang S.M."/>
            <person name="Mutuku M."/>
            <person name="Mkoji G."/>
            <person name="Steinauer M."/>
            <person name="Loker E.S."/>
        </authorList>
    </citation>
    <scope>NUCLEOTIDE SEQUENCE</scope>
    <source>
        <strain evidence="1">KasaAsao</strain>
        <tissue evidence="1">Whole Snail</tissue>
    </source>
</reference>
<dbReference type="EMBL" id="JASAOG010000021">
    <property type="protein sequence ID" value="KAK0063549.1"/>
    <property type="molecule type" value="Genomic_DNA"/>
</dbReference>
<sequence length="243" mass="27765">MPSRLLENILLQVSTSQMYFTKYIFLAVALIDPGLSLRLDSNTKKIETGQTKSLLIDCSVSKGNKSKLSGFVSLILSYRSNVERNEFIPLATINSFDGNIHMHTSKSQGHGVINNTGDSYLSLQWPYPTDEMAGEYKCEAHGVDQFFRPTAEVEWIKINSRVLSYESLREELRSVLMFVDQQRLQNQEFETLKSRIDSSKLCFFKRSEVYKGRRYYLSQQDPISKSEQSMATCALYGGYLAEI</sequence>
<organism evidence="1 2">
    <name type="scientific">Biomphalaria pfeifferi</name>
    <name type="common">Bloodfluke planorb</name>
    <name type="synonym">Freshwater snail</name>
    <dbReference type="NCBI Taxonomy" id="112525"/>
    <lineage>
        <taxon>Eukaryota</taxon>
        <taxon>Metazoa</taxon>
        <taxon>Spiralia</taxon>
        <taxon>Lophotrochozoa</taxon>
        <taxon>Mollusca</taxon>
        <taxon>Gastropoda</taxon>
        <taxon>Heterobranchia</taxon>
        <taxon>Euthyneura</taxon>
        <taxon>Panpulmonata</taxon>
        <taxon>Hygrophila</taxon>
        <taxon>Lymnaeoidea</taxon>
        <taxon>Planorbidae</taxon>
        <taxon>Biomphalaria</taxon>
    </lineage>
</organism>
<reference evidence="1" key="1">
    <citation type="journal article" date="2023" name="PLoS Negl. Trop. Dis.">
        <title>A genome sequence for Biomphalaria pfeifferi, the major vector snail for the human-infecting parasite Schistosoma mansoni.</title>
        <authorList>
            <person name="Bu L."/>
            <person name="Lu L."/>
            <person name="Laidemitt M.R."/>
            <person name="Zhang S.M."/>
            <person name="Mutuku M."/>
            <person name="Mkoji G."/>
            <person name="Steinauer M."/>
            <person name="Loker E.S."/>
        </authorList>
    </citation>
    <scope>NUCLEOTIDE SEQUENCE</scope>
    <source>
        <strain evidence="1">KasaAsao</strain>
    </source>
</reference>
<protein>
    <submittedName>
        <fullName evidence="1">Uncharacterized protein</fullName>
    </submittedName>
</protein>
<gene>
    <name evidence="1" type="ORF">Bpfe_007190</name>
</gene>
<accession>A0AAD8C183</accession>
<dbReference type="Proteomes" id="UP001233172">
    <property type="component" value="Unassembled WGS sequence"/>
</dbReference>
<dbReference type="AlphaFoldDB" id="A0AAD8C183"/>
<evidence type="ECO:0000313" key="2">
    <source>
        <dbReference type="Proteomes" id="UP001233172"/>
    </source>
</evidence>
<evidence type="ECO:0000313" key="1">
    <source>
        <dbReference type="EMBL" id="KAK0063549.1"/>
    </source>
</evidence>
<comment type="caution">
    <text evidence="1">The sequence shown here is derived from an EMBL/GenBank/DDBJ whole genome shotgun (WGS) entry which is preliminary data.</text>
</comment>
<name>A0AAD8C183_BIOPF</name>
<proteinExistence type="predicted"/>